<feature type="domain" description="ABC transmembrane type-1" evidence="9">
    <location>
        <begin position="30"/>
        <end position="310"/>
    </location>
</feature>
<feature type="transmembrane region" description="Helical" evidence="7">
    <location>
        <begin position="165"/>
        <end position="186"/>
    </location>
</feature>
<evidence type="ECO:0000256" key="1">
    <source>
        <dbReference type="ARBA" id="ARBA00004651"/>
    </source>
</evidence>
<feature type="domain" description="ABC transporter" evidence="8">
    <location>
        <begin position="341"/>
        <end position="573"/>
    </location>
</feature>
<reference evidence="10" key="1">
    <citation type="journal article" date="2014" name="Int. J. Syst. Evol. Microbiol.">
        <title>Complete genome sequence of Corynebacterium casei LMG S-19264T (=DSM 44701T), isolated from a smear-ripened cheese.</title>
        <authorList>
            <consortium name="US DOE Joint Genome Institute (JGI-PGF)"/>
            <person name="Walter F."/>
            <person name="Albersmeier A."/>
            <person name="Kalinowski J."/>
            <person name="Ruckert C."/>
        </authorList>
    </citation>
    <scope>NUCLEOTIDE SEQUENCE</scope>
    <source>
        <strain evidence="10">CGMCC 1.15448</strain>
    </source>
</reference>
<dbReference type="Proteomes" id="UP000607559">
    <property type="component" value="Unassembled WGS sequence"/>
</dbReference>
<dbReference type="InterPro" id="IPR011527">
    <property type="entry name" value="ABC1_TM_dom"/>
</dbReference>
<dbReference type="GO" id="GO:0015421">
    <property type="term" value="F:ABC-type oligopeptide transporter activity"/>
    <property type="evidence" value="ECO:0007669"/>
    <property type="project" value="TreeGrafter"/>
</dbReference>
<dbReference type="SUPFAM" id="SSF90123">
    <property type="entry name" value="ABC transporter transmembrane region"/>
    <property type="match status" value="1"/>
</dbReference>
<dbReference type="GO" id="GO:0016887">
    <property type="term" value="F:ATP hydrolysis activity"/>
    <property type="evidence" value="ECO:0007669"/>
    <property type="project" value="InterPro"/>
</dbReference>
<evidence type="ECO:0000313" key="11">
    <source>
        <dbReference type="Proteomes" id="UP000607559"/>
    </source>
</evidence>
<dbReference type="PROSITE" id="PS50929">
    <property type="entry name" value="ABC_TM1F"/>
    <property type="match status" value="1"/>
</dbReference>
<evidence type="ECO:0000313" key="10">
    <source>
        <dbReference type="EMBL" id="GGA84031.1"/>
    </source>
</evidence>
<evidence type="ECO:0000259" key="8">
    <source>
        <dbReference type="PROSITE" id="PS50893"/>
    </source>
</evidence>
<dbReference type="SUPFAM" id="SSF52540">
    <property type="entry name" value="P-loop containing nucleoside triphosphate hydrolases"/>
    <property type="match status" value="1"/>
</dbReference>
<dbReference type="PROSITE" id="PS00211">
    <property type="entry name" value="ABC_TRANSPORTER_1"/>
    <property type="match status" value="1"/>
</dbReference>
<dbReference type="InterPro" id="IPR027417">
    <property type="entry name" value="P-loop_NTPase"/>
</dbReference>
<dbReference type="InterPro" id="IPR003593">
    <property type="entry name" value="AAA+_ATPase"/>
</dbReference>
<dbReference type="GO" id="GO:0005886">
    <property type="term" value="C:plasma membrane"/>
    <property type="evidence" value="ECO:0007669"/>
    <property type="project" value="UniProtKB-SubCell"/>
</dbReference>
<evidence type="ECO:0000256" key="5">
    <source>
        <dbReference type="ARBA" id="ARBA00022989"/>
    </source>
</evidence>
<evidence type="ECO:0000256" key="4">
    <source>
        <dbReference type="ARBA" id="ARBA00022840"/>
    </source>
</evidence>
<dbReference type="RefSeq" id="WP_188927992.1">
    <property type="nucleotide sequence ID" value="NZ_BMJC01000001.1"/>
</dbReference>
<dbReference type="Pfam" id="PF00664">
    <property type="entry name" value="ABC_membrane"/>
    <property type="match status" value="1"/>
</dbReference>
<feature type="transmembrane region" description="Helical" evidence="7">
    <location>
        <begin position="287"/>
        <end position="309"/>
    </location>
</feature>
<dbReference type="PROSITE" id="PS50893">
    <property type="entry name" value="ABC_TRANSPORTER_2"/>
    <property type="match status" value="1"/>
</dbReference>
<comment type="caution">
    <text evidence="10">The sequence shown here is derived from an EMBL/GenBank/DDBJ whole genome shotgun (WGS) entry which is preliminary data.</text>
</comment>
<dbReference type="PANTHER" id="PTHR43394">
    <property type="entry name" value="ATP-DEPENDENT PERMEASE MDL1, MITOCHONDRIAL"/>
    <property type="match status" value="1"/>
</dbReference>
<keyword evidence="3" id="KW-0547">Nucleotide-binding</keyword>
<evidence type="ECO:0000256" key="3">
    <source>
        <dbReference type="ARBA" id="ARBA00022741"/>
    </source>
</evidence>
<keyword evidence="11" id="KW-1185">Reference proteome</keyword>
<dbReference type="InterPro" id="IPR039421">
    <property type="entry name" value="Type_1_exporter"/>
</dbReference>
<gene>
    <name evidence="10" type="ORF">GCM10011511_03990</name>
</gene>
<dbReference type="PANTHER" id="PTHR43394:SF1">
    <property type="entry name" value="ATP-BINDING CASSETTE SUB-FAMILY B MEMBER 10, MITOCHONDRIAL"/>
    <property type="match status" value="1"/>
</dbReference>
<proteinExistence type="predicted"/>
<protein>
    <submittedName>
        <fullName evidence="10">ABC transporter</fullName>
    </submittedName>
</protein>
<dbReference type="InterPro" id="IPR017871">
    <property type="entry name" value="ABC_transporter-like_CS"/>
</dbReference>
<comment type="subcellular location">
    <subcellularLocation>
        <location evidence="1">Cell membrane</location>
        <topology evidence="1">Multi-pass membrane protein</topology>
    </subcellularLocation>
</comment>
<dbReference type="InterPro" id="IPR036640">
    <property type="entry name" value="ABC1_TM_sf"/>
</dbReference>
<dbReference type="Gene3D" id="3.40.50.300">
    <property type="entry name" value="P-loop containing nucleotide triphosphate hydrolases"/>
    <property type="match status" value="1"/>
</dbReference>
<dbReference type="SMART" id="SM00382">
    <property type="entry name" value="AAA"/>
    <property type="match status" value="1"/>
</dbReference>
<sequence>MSKEKPSQHTGKPKGPSLFALLKPYRRLILLLVVLSLVMNSISLTIPKIIAQGIDAFVGHKWDVHGIVWEFLAASIGVFLFAYGMSFIQTFASEKVARDLRTQLANRISRQNYSFLQKTNPAKLLTNLTADVDSIKMFVSQAVVSICSSVFIILGASILMLRIQWQLALCVIAIIPIIGFTFYIILKKVRVLFKASREVIDWLNKVINESILGAALIRVIHSQQLEYAKFLEANAKALNLGLRILKLFASLIPVIIFTANLATLTILALGGHYVIGGQMTLGNFSAFNSYLTMLIFPILVIGFMSNVIAQAQASYGRISGVLNIPDPVETGTLVSGLEGNIELNDVSVAFGEKYALKDISFSVAGSSKTAVIGPTAAGKTQLLYLLIGLNQPNKGTVTYDGQPLEQYKKEDFHQQVGFVFQDSIIFNMSIRENIAFSDAVTDESLEKAIATAELKDFIDSLPEKLDTVVSERGTTLSGGQKQRIMLARALAIEPRILLLDDFTARVDTQTEQKILANVRQNYPGITLLSVTQKIASIEDYDQIVLLMEGEMIATGTHSQLMATCPEYVQIYQSQRSTSHYEQPELQS</sequence>
<dbReference type="EMBL" id="BMJC01000001">
    <property type="protein sequence ID" value="GGA84031.1"/>
    <property type="molecule type" value="Genomic_DNA"/>
</dbReference>
<keyword evidence="5 7" id="KW-1133">Transmembrane helix</keyword>
<dbReference type="AlphaFoldDB" id="A0A8J2XQS8"/>
<evidence type="ECO:0000256" key="7">
    <source>
        <dbReference type="SAM" id="Phobius"/>
    </source>
</evidence>
<reference evidence="10" key="2">
    <citation type="submission" date="2020-09" db="EMBL/GenBank/DDBJ databases">
        <authorList>
            <person name="Sun Q."/>
            <person name="Zhou Y."/>
        </authorList>
    </citation>
    <scope>NUCLEOTIDE SEQUENCE</scope>
    <source>
        <strain evidence="10">CGMCC 1.15448</strain>
    </source>
</reference>
<feature type="transmembrane region" description="Helical" evidence="7">
    <location>
        <begin position="247"/>
        <end position="275"/>
    </location>
</feature>
<keyword evidence="4" id="KW-0067">ATP-binding</keyword>
<dbReference type="Pfam" id="PF00005">
    <property type="entry name" value="ABC_tran"/>
    <property type="match status" value="1"/>
</dbReference>
<dbReference type="InterPro" id="IPR003439">
    <property type="entry name" value="ABC_transporter-like_ATP-bd"/>
</dbReference>
<organism evidence="10 11">
    <name type="scientific">Puia dinghuensis</name>
    <dbReference type="NCBI Taxonomy" id="1792502"/>
    <lineage>
        <taxon>Bacteria</taxon>
        <taxon>Pseudomonadati</taxon>
        <taxon>Bacteroidota</taxon>
        <taxon>Chitinophagia</taxon>
        <taxon>Chitinophagales</taxon>
        <taxon>Chitinophagaceae</taxon>
        <taxon>Puia</taxon>
    </lineage>
</organism>
<evidence type="ECO:0000256" key="2">
    <source>
        <dbReference type="ARBA" id="ARBA00022692"/>
    </source>
</evidence>
<dbReference type="Gene3D" id="1.20.1560.10">
    <property type="entry name" value="ABC transporter type 1, transmembrane domain"/>
    <property type="match status" value="1"/>
</dbReference>
<keyword evidence="6 7" id="KW-0472">Membrane</keyword>
<dbReference type="GO" id="GO:0005524">
    <property type="term" value="F:ATP binding"/>
    <property type="evidence" value="ECO:0007669"/>
    <property type="project" value="UniProtKB-KW"/>
</dbReference>
<accession>A0A8J2XQS8</accession>
<feature type="transmembrane region" description="Helical" evidence="7">
    <location>
        <begin position="67"/>
        <end position="88"/>
    </location>
</feature>
<evidence type="ECO:0000259" key="9">
    <source>
        <dbReference type="PROSITE" id="PS50929"/>
    </source>
</evidence>
<keyword evidence="2 7" id="KW-0812">Transmembrane</keyword>
<feature type="transmembrane region" description="Helical" evidence="7">
    <location>
        <begin position="138"/>
        <end position="159"/>
    </location>
</feature>
<name>A0A8J2XQS8_9BACT</name>
<evidence type="ECO:0000256" key="6">
    <source>
        <dbReference type="ARBA" id="ARBA00023136"/>
    </source>
</evidence>